<evidence type="ECO:0000256" key="3">
    <source>
        <dbReference type="ARBA" id="ARBA00022490"/>
    </source>
</evidence>
<evidence type="ECO:0000256" key="10">
    <source>
        <dbReference type="RuleBase" id="RU367115"/>
    </source>
</evidence>
<evidence type="ECO:0000259" key="12">
    <source>
        <dbReference type="PROSITE" id="PS50918"/>
    </source>
</evidence>
<feature type="domain" description="WWE" evidence="12">
    <location>
        <begin position="19"/>
        <end position="96"/>
    </location>
</feature>
<sequence length="311" mass="33499">MQSPHPFTHIQHPPTSKPNCDLKTQQGPTPKSILVNNVTSGWWQYDDRTSQDIEEAFKKGEKSCSILVAGYVYVVDLEQLVQQRQNEPTRCRRVKRDLANIPKKGVAGLRIEGNQVTSDTVFSRPAPNPPTSNTTAAAAASTFISTIAATDAAIRIASDIIGSTLAHADELTRGLTASNICEDPSSSSSGEQTMSNNPQDSNTTAAPGAGAAAGTTRSLASSPSSSIQDLLFSATEDLLNTQQVIANNQHTIDLFEQALNDFQALTMHTFVDSSDDDEDENEEELNEALVELEPRDVEASETQPNSKLEGL</sequence>
<reference evidence="14" key="1">
    <citation type="submission" date="2018-01" db="EMBL/GenBank/DDBJ databases">
        <authorList>
            <person name="Alioto T."/>
            <person name="Alioto T."/>
        </authorList>
    </citation>
    <scope>NUCLEOTIDE SEQUENCE [LARGE SCALE GENOMIC DNA]</scope>
</reference>
<accession>A0A3B0JV54</accession>
<dbReference type="Gene3D" id="3.30.720.50">
    <property type="match status" value="1"/>
</dbReference>
<dbReference type="GO" id="GO:0008270">
    <property type="term" value="F:zinc ion binding"/>
    <property type="evidence" value="ECO:0007669"/>
    <property type="project" value="UniProtKB-UniRule"/>
</dbReference>
<dbReference type="GO" id="GO:0061630">
    <property type="term" value="F:ubiquitin protein ligase activity"/>
    <property type="evidence" value="ECO:0007669"/>
    <property type="project" value="UniProtKB-UniRule"/>
</dbReference>
<feature type="region of interest" description="Disordered" evidence="11">
    <location>
        <begin position="272"/>
        <end position="311"/>
    </location>
</feature>
<dbReference type="GO" id="GO:0016055">
    <property type="term" value="P:Wnt signaling pathway"/>
    <property type="evidence" value="ECO:0007669"/>
    <property type="project" value="UniProtKB-KW"/>
</dbReference>
<evidence type="ECO:0000256" key="9">
    <source>
        <dbReference type="ARBA" id="ARBA00022833"/>
    </source>
</evidence>
<dbReference type="InterPro" id="IPR018123">
    <property type="entry name" value="WWE-dom_subgr"/>
</dbReference>
<dbReference type="InterPro" id="IPR033509">
    <property type="entry name" value="RNF146"/>
</dbReference>
<protein>
    <recommendedName>
        <fullName evidence="10">E3 ubiquitin-protein ligase</fullName>
        <ecNumber evidence="10">2.3.2.27</ecNumber>
    </recommendedName>
</protein>
<evidence type="ECO:0000256" key="1">
    <source>
        <dbReference type="ARBA" id="ARBA00004514"/>
    </source>
</evidence>
<feature type="compositionally biased region" description="Low complexity" evidence="11">
    <location>
        <begin position="203"/>
        <end position="221"/>
    </location>
</feature>
<feature type="region of interest" description="Disordered" evidence="11">
    <location>
        <begin position="1"/>
        <end position="30"/>
    </location>
</feature>
<evidence type="ECO:0000256" key="6">
    <source>
        <dbReference type="ARBA" id="ARBA00022723"/>
    </source>
</evidence>
<comment type="domain">
    <text evidence="10">The WWE domain mediates non-covalent poly(ADP-ribose)-binding.</text>
</comment>
<feature type="compositionally biased region" description="Polar residues" evidence="11">
    <location>
        <begin position="178"/>
        <end position="202"/>
    </location>
</feature>
<dbReference type="EMBL" id="OUUW01000002">
    <property type="protein sequence ID" value="SPP76621.1"/>
    <property type="molecule type" value="Genomic_DNA"/>
</dbReference>
<dbReference type="FunFam" id="3.30.720.50:FF:000003">
    <property type="entry name" value="E3 ubiquitin-protein ligase RNF146"/>
    <property type="match status" value="1"/>
</dbReference>
<proteinExistence type="predicted"/>
<keyword evidence="9 10" id="KW-0862">Zinc</keyword>
<evidence type="ECO:0000256" key="5">
    <source>
        <dbReference type="ARBA" id="ARBA00022687"/>
    </source>
</evidence>
<keyword evidence="8 10" id="KW-0833">Ubl conjugation pathway</keyword>
<feature type="region of interest" description="Disordered" evidence="11">
    <location>
        <begin position="178"/>
        <end position="221"/>
    </location>
</feature>
<dbReference type="GO" id="GO:0005829">
    <property type="term" value="C:cytosol"/>
    <property type="evidence" value="ECO:0007669"/>
    <property type="project" value="UniProtKB-SubCell"/>
</dbReference>
<evidence type="ECO:0000256" key="8">
    <source>
        <dbReference type="ARBA" id="ARBA00022786"/>
    </source>
</evidence>
<keyword evidence="14" id="KW-1185">Reference proteome</keyword>
<evidence type="ECO:0000313" key="13">
    <source>
        <dbReference type="EMBL" id="SPP76621.1"/>
    </source>
</evidence>
<keyword evidence="4 10" id="KW-0808">Transferase</keyword>
<dbReference type="SUPFAM" id="SSF117839">
    <property type="entry name" value="WWE domain"/>
    <property type="match status" value="1"/>
</dbReference>
<dbReference type="InterPro" id="IPR004170">
    <property type="entry name" value="WWE_dom"/>
</dbReference>
<keyword evidence="6 10" id="KW-0479">Metal-binding</keyword>
<dbReference type="GO" id="GO:0051865">
    <property type="term" value="P:protein autoubiquitination"/>
    <property type="evidence" value="ECO:0007669"/>
    <property type="project" value="UniProtKB-UniRule"/>
</dbReference>
<dbReference type="InterPro" id="IPR037197">
    <property type="entry name" value="WWE_dom_sf"/>
</dbReference>
<feature type="compositionally biased region" description="Polar residues" evidence="11">
    <location>
        <begin position="300"/>
        <end position="311"/>
    </location>
</feature>
<gene>
    <name evidence="13" type="ORF">DGUA_6G007177</name>
</gene>
<feature type="compositionally biased region" description="Acidic residues" evidence="11">
    <location>
        <begin position="273"/>
        <end position="286"/>
    </location>
</feature>
<dbReference type="EC" id="2.3.2.27" evidence="10"/>
<dbReference type="GO" id="GO:0005634">
    <property type="term" value="C:nucleus"/>
    <property type="evidence" value="ECO:0007669"/>
    <property type="project" value="TreeGrafter"/>
</dbReference>
<evidence type="ECO:0000256" key="11">
    <source>
        <dbReference type="SAM" id="MobiDB-lite"/>
    </source>
</evidence>
<feature type="compositionally biased region" description="Polar residues" evidence="11">
    <location>
        <begin position="13"/>
        <end position="30"/>
    </location>
</feature>
<keyword evidence="7 10" id="KW-0863">Zinc-finger</keyword>
<organism evidence="13 14">
    <name type="scientific">Drosophila guanche</name>
    <name type="common">Fruit fly</name>
    <dbReference type="NCBI Taxonomy" id="7266"/>
    <lineage>
        <taxon>Eukaryota</taxon>
        <taxon>Metazoa</taxon>
        <taxon>Ecdysozoa</taxon>
        <taxon>Arthropoda</taxon>
        <taxon>Hexapoda</taxon>
        <taxon>Insecta</taxon>
        <taxon>Pterygota</taxon>
        <taxon>Neoptera</taxon>
        <taxon>Endopterygota</taxon>
        <taxon>Diptera</taxon>
        <taxon>Brachycera</taxon>
        <taxon>Muscomorpha</taxon>
        <taxon>Ephydroidea</taxon>
        <taxon>Drosophilidae</taxon>
        <taxon>Drosophila</taxon>
        <taxon>Sophophora</taxon>
    </lineage>
</organism>
<evidence type="ECO:0000256" key="7">
    <source>
        <dbReference type="ARBA" id="ARBA00022771"/>
    </source>
</evidence>
<comment type="catalytic activity">
    <reaction evidence="10">
        <text>S-ubiquitinyl-[E2 ubiquitin-conjugating enzyme]-L-cysteine + [acceptor protein]-L-lysine = [E2 ubiquitin-conjugating enzyme]-L-cysteine + N(6)-ubiquitinyl-[acceptor protein]-L-lysine.</text>
        <dbReference type="EC" id="2.3.2.27"/>
    </reaction>
</comment>
<dbReference type="Pfam" id="PF02825">
    <property type="entry name" value="WWE"/>
    <property type="match status" value="1"/>
</dbReference>
<dbReference type="GO" id="GO:0006511">
    <property type="term" value="P:ubiquitin-dependent protein catabolic process"/>
    <property type="evidence" value="ECO:0007669"/>
    <property type="project" value="UniProtKB-UniRule"/>
</dbReference>
<dbReference type="PANTHER" id="PTHR13417">
    <property type="entry name" value="E3 UBIQUITIN-PROTEIN LIGASE RNF146"/>
    <property type="match status" value="1"/>
</dbReference>
<dbReference type="UniPathway" id="UPA00143"/>
<name>A0A3B0JV54_DROGU</name>
<comment type="PTM">
    <text evidence="10">Ubiquitinated; autoubiquitinated.</text>
</comment>
<dbReference type="PROSITE" id="PS50918">
    <property type="entry name" value="WWE"/>
    <property type="match status" value="1"/>
</dbReference>
<comment type="subcellular location">
    <subcellularLocation>
        <location evidence="1 10">Cytoplasm</location>
        <location evidence="1 10">Cytosol</location>
    </subcellularLocation>
</comment>
<evidence type="ECO:0000256" key="4">
    <source>
        <dbReference type="ARBA" id="ARBA00022679"/>
    </source>
</evidence>
<dbReference type="OrthoDB" id="10065815at2759"/>
<keyword evidence="3 10" id="KW-0963">Cytoplasm</keyword>
<dbReference type="SMART" id="SM00678">
    <property type="entry name" value="WWE"/>
    <property type="match status" value="1"/>
</dbReference>
<evidence type="ECO:0000256" key="2">
    <source>
        <dbReference type="ARBA" id="ARBA00004906"/>
    </source>
</evidence>
<keyword evidence="5" id="KW-0879">Wnt signaling pathway</keyword>
<evidence type="ECO:0000313" key="14">
    <source>
        <dbReference type="Proteomes" id="UP000268350"/>
    </source>
</evidence>
<dbReference type="PANTHER" id="PTHR13417:SF2">
    <property type="entry name" value="E3 UBIQUITIN-PROTEIN LIGASE RNF146"/>
    <property type="match status" value="1"/>
</dbReference>
<dbReference type="Proteomes" id="UP000268350">
    <property type="component" value="Unassembled WGS sequence"/>
</dbReference>
<dbReference type="GO" id="GO:0072572">
    <property type="term" value="F:poly-ADP-D-ribose binding"/>
    <property type="evidence" value="ECO:0007669"/>
    <property type="project" value="UniProtKB-UniRule"/>
</dbReference>
<comment type="function">
    <text evidence="10">E3 ubiquitin-protein ligase that specifically binds poly-ADP-ribosylated proteins and mediates their ubiquitination and subsequent degradation.</text>
</comment>
<comment type="pathway">
    <text evidence="2 10">Protein modification; protein ubiquitination.</text>
</comment>
<dbReference type="AlphaFoldDB" id="A0A3B0JV54"/>